<keyword evidence="2" id="KW-0677">Repeat</keyword>
<evidence type="ECO:0000313" key="4">
    <source>
        <dbReference type="EMBL" id="KAH0924128.1"/>
    </source>
</evidence>
<dbReference type="PROSITE" id="PS51375">
    <property type="entry name" value="PPR"/>
    <property type="match status" value="5"/>
</dbReference>
<dbReference type="PANTHER" id="PTHR47939">
    <property type="entry name" value="MEMBRANE-ASSOCIATED SALT-INDUCIBLE PROTEIN-LIKE"/>
    <property type="match status" value="1"/>
</dbReference>
<sequence length="544" mass="61408">SSQSLHLCEQPDATSLDPSSCLSLISTPTLKALTFTIIILHNCLTRRETIQPSSIIHEQPRDRTNLFEGQTRRVLFFIWAGTQSGHRHSPYMYSKACDFLKIRANPDLIKNVVEAYKKDECFVSVKTMRIVLSLCSQAKLADEALWVLRKFPEFELCADTVAYNVVIRLFADKGDLSMGMKLMEEMESVDLCPDVMTYTSLINGFCNAGKVEEAWKLAKGMSKNGCVLNTVTYSRILEGVCKCGEMERALELLTEMEKEEDGGGFISPNAVTYTLVIQAFVEKKRVRDALMVLDRMGDRGCSPNRVTASVLIQGVLEDGEDVKSLGKLVDKLVKLGGVSLSECFSSATVSLIRLKRWEEAEKMFRLMLVRGIRPDGLACSLVLRELCLLQRYHDCFLLYEEIEKADVVSTIDTDIHSVLLLGLCDQGRSWEAAKLAKSMLGKKMRLKVSQVEKIVEALKKTGDEDLMRRLSTRFLFCIYLLRMRMEGRLPLVGSDSSFSLLYCPYTLQLKHSVNGENWFKLKLEMEGSKSLGLVVVHFSFWFSC</sequence>
<comment type="similarity">
    <text evidence="1">Belongs to the PPR family. P subfamily.</text>
</comment>
<dbReference type="PANTHER" id="PTHR47939:SF13">
    <property type="entry name" value="OS03G0201400 PROTEIN"/>
    <property type="match status" value="1"/>
</dbReference>
<evidence type="ECO:0000256" key="1">
    <source>
        <dbReference type="ARBA" id="ARBA00007626"/>
    </source>
</evidence>
<accession>A0ABQ8D5Y4</accession>
<dbReference type="InterPro" id="IPR050667">
    <property type="entry name" value="PPR-containing_protein"/>
</dbReference>
<name>A0ABQ8D5Y4_BRANA</name>
<proteinExistence type="inferred from homology"/>
<feature type="repeat" description="PPR" evidence="3">
    <location>
        <begin position="194"/>
        <end position="228"/>
    </location>
</feature>
<feature type="non-terminal residue" evidence="4">
    <location>
        <position position="1"/>
    </location>
</feature>
<comment type="caution">
    <text evidence="4">The sequence shown here is derived from an EMBL/GenBank/DDBJ whole genome shotgun (WGS) entry which is preliminary data.</text>
</comment>
<dbReference type="InterPro" id="IPR011990">
    <property type="entry name" value="TPR-like_helical_dom_sf"/>
</dbReference>
<evidence type="ECO:0000256" key="2">
    <source>
        <dbReference type="ARBA" id="ARBA00022737"/>
    </source>
</evidence>
<feature type="repeat" description="PPR" evidence="3">
    <location>
        <begin position="229"/>
        <end position="259"/>
    </location>
</feature>
<keyword evidence="5" id="KW-1185">Reference proteome</keyword>
<dbReference type="Proteomes" id="UP000824890">
    <property type="component" value="Unassembled WGS sequence"/>
</dbReference>
<dbReference type="Pfam" id="PF13041">
    <property type="entry name" value="PPR_2"/>
    <property type="match status" value="2"/>
</dbReference>
<dbReference type="InterPro" id="IPR002885">
    <property type="entry name" value="PPR_rpt"/>
</dbReference>
<feature type="repeat" description="PPR" evidence="3">
    <location>
        <begin position="159"/>
        <end position="193"/>
    </location>
</feature>
<dbReference type="NCBIfam" id="TIGR00756">
    <property type="entry name" value="PPR"/>
    <property type="match status" value="5"/>
</dbReference>
<gene>
    <name evidence="4" type="ORF">HID58_024146</name>
</gene>
<dbReference type="Gene3D" id="1.25.40.10">
    <property type="entry name" value="Tetratricopeptide repeat domain"/>
    <property type="match status" value="4"/>
</dbReference>
<evidence type="ECO:0008006" key="6">
    <source>
        <dbReference type="Google" id="ProtNLM"/>
    </source>
</evidence>
<evidence type="ECO:0000313" key="5">
    <source>
        <dbReference type="Proteomes" id="UP000824890"/>
    </source>
</evidence>
<dbReference type="EMBL" id="JAGKQM010000006">
    <property type="protein sequence ID" value="KAH0924128.1"/>
    <property type="molecule type" value="Genomic_DNA"/>
</dbReference>
<feature type="repeat" description="PPR" evidence="3">
    <location>
        <begin position="340"/>
        <end position="374"/>
    </location>
</feature>
<evidence type="ECO:0000256" key="3">
    <source>
        <dbReference type="PROSITE-ProRule" id="PRU00708"/>
    </source>
</evidence>
<feature type="repeat" description="PPR" evidence="3">
    <location>
        <begin position="269"/>
        <end position="303"/>
    </location>
</feature>
<organism evidence="4 5">
    <name type="scientific">Brassica napus</name>
    <name type="common">Rape</name>
    <dbReference type="NCBI Taxonomy" id="3708"/>
    <lineage>
        <taxon>Eukaryota</taxon>
        <taxon>Viridiplantae</taxon>
        <taxon>Streptophyta</taxon>
        <taxon>Embryophyta</taxon>
        <taxon>Tracheophyta</taxon>
        <taxon>Spermatophyta</taxon>
        <taxon>Magnoliopsida</taxon>
        <taxon>eudicotyledons</taxon>
        <taxon>Gunneridae</taxon>
        <taxon>Pentapetalae</taxon>
        <taxon>rosids</taxon>
        <taxon>malvids</taxon>
        <taxon>Brassicales</taxon>
        <taxon>Brassicaceae</taxon>
        <taxon>Brassiceae</taxon>
        <taxon>Brassica</taxon>
    </lineage>
</organism>
<dbReference type="Pfam" id="PF01535">
    <property type="entry name" value="PPR"/>
    <property type="match status" value="2"/>
</dbReference>
<protein>
    <recommendedName>
        <fullName evidence="6">Pentatricopeptide repeat-containing protein</fullName>
    </recommendedName>
</protein>
<reference evidence="4 5" key="1">
    <citation type="submission" date="2021-05" db="EMBL/GenBank/DDBJ databases">
        <title>Genome Assembly of Synthetic Allotetraploid Brassica napus Reveals Homoeologous Exchanges between Subgenomes.</title>
        <authorList>
            <person name="Davis J.T."/>
        </authorList>
    </citation>
    <scope>NUCLEOTIDE SEQUENCE [LARGE SCALE GENOMIC DNA]</scope>
    <source>
        <strain evidence="5">cv. Da-Ae</strain>
        <tissue evidence="4">Seedling</tissue>
    </source>
</reference>